<feature type="compositionally biased region" description="Polar residues" evidence="2">
    <location>
        <begin position="314"/>
        <end position="336"/>
    </location>
</feature>
<protein>
    <submittedName>
        <fullName evidence="3">PPP4R2</fullName>
    </submittedName>
</protein>
<reference evidence="3" key="1">
    <citation type="submission" date="2022-05" db="EMBL/GenBank/DDBJ databases">
        <title>The Musa troglodytarum L. genome provides insights into the mechanism of non-climacteric behaviour and enrichment of carotenoids.</title>
        <authorList>
            <person name="Wang J."/>
        </authorList>
    </citation>
    <scope>NUCLEOTIDE SEQUENCE</scope>
    <source>
        <tissue evidence="3">Leaf</tissue>
    </source>
</reference>
<accession>A0A9E7KLL3</accession>
<evidence type="ECO:0000313" key="3">
    <source>
        <dbReference type="EMBL" id="URE23467.1"/>
    </source>
</evidence>
<dbReference type="InterPro" id="IPR015267">
    <property type="entry name" value="PPP4R2"/>
</dbReference>
<dbReference type="Proteomes" id="UP001055439">
    <property type="component" value="Chromosome 8"/>
</dbReference>
<sequence>MLSITIEYEGLVAASHMLTLDIQASSFWNSTYRIGTTRQSRPRGLSLAKKTKNSTSPRFTVLPEFNTRAELGGKCGTTSSGMEVTNSDNSQLATCSSDVDHLTEKVGQDAKFEQAEGKYDVSIEEIRNIMEVMASSGKFWHDWDMLKSLLSFWMKQVLAEYPEAQMASGGGLQKSSLVGETYTELVKRLDEALLSFTEGPPFTLQRLCEILLSPKSTYSNLSKLALALEKNLLVTSTLTMCTEPYPGELGQKHKPGRENEIAKEKPVPNGVETPVGDGDEEMTDAEASESTDTADTEMQEEKASETPPCEPETVSDSNTSSEACATSEQQTPSTQG</sequence>
<dbReference type="PANTHER" id="PTHR16487">
    <property type="entry name" value="PPP4R2-RELATED PROTEIN"/>
    <property type="match status" value="1"/>
</dbReference>
<dbReference type="AlphaFoldDB" id="A0A9E7KLL3"/>
<evidence type="ECO:0000313" key="4">
    <source>
        <dbReference type="Proteomes" id="UP001055439"/>
    </source>
</evidence>
<dbReference type="Pfam" id="PF09184">
    <property type="entry name" value="PPP4R2"/>
    <property type="match status" value="1"/>
</dbReference>
<dbReference type="GO" id="GO:0019888">
    <property type="term" value="F:protein phosphatase regulator activity"/>
    <property type="evidence" value="ECO:0007669"/>
    <property type="project" value="InterPro"/>
</dbReference>
<organism evidence="3 4">
    <name type="scientific">Musa troglodytarum</name>
    <name type="common">fe'i banana</name>
    <dbReference type="NCBI Taxonomy" id="320322"/>
    <lineage>
        <taxon>Eukaryota</taxon>
        <taxon>Viridiplantae</taxon>
        <taxon>Streptophyta</taxon>
        <taxon>Embryophyta</taxon>
        <taxon>Tracheophyta</taxon>
        <taxon>Spermatophyta</taxon>
        <taxon>Magnoliopsida</taxon>
        <taxon>Liliopsida</taxon>
        <taxon>Zingiberales</taxon>
        <taxon>Musaceae</taxon>
        <taxon>Musa</taxon>
    </lineage>
</organism>
<dbReference type="PANTHER" id="PTHR16487:SF0">
    <property type="entry name" value="PROTEIN PHOSPHATASE 4 REGULATORY SUBUNIT 2-RELATED"/>
    <property type="match status" value="1"/>
</dbReference>
<evidence type="ECO:0000256" key="2">
    <source>
        <dbReference type="SAM" id="MobiDB-lite"/>
    </source>
</evidence>
<feature type="compositionally biased region" description="Acidic residues" evidence="2">
    <location>
        <begin position="277"/>
        <end position="298"/>
    </location>
</feature>
<gene>
    <name evidence="3" type="ORF">MUK42_17957</name>
</gene>
<proteinExistence type="inferred from homology"/>
<keyword evidence="4" id="KW-1185">Reference proteome</keyword>
<feature type="region of interest" description="Disordered" evidence="2">
    <location>
        <begin position="243"/>
        <end position="336"/>
    </location>
</feature>
<comment type="similarity">
    <text evidence="1">Belongs to the PPP4R2 family.</text>
</comment>
<dbReference type="EMBL" id="CP097510">
    <property type="protein sequence ID" value="URE23467.1"/>
    <property type="molecule type" value="Genomic_DNA"/>
</dbReference>
<feature type="compositionally biased region" description="Basic and acidic residues" evidence="2">
    <location>
        <begin position="256"/>
        <end position="266"/>
    </location>
</feature>
<dbReference type="GO" id="GO:0005634">
    <property type="term" value="C:nucleus"/>
    <property type="evidence" value="ECO:0007669"/>
    <property type="project" value="TreeGrafter"/>
</dbReference>
<dbReference type="GO" id="GO:0005737">
    <property type="term" value="C:cytoplasm"/>
    <property type="evidence" value="ECO:0007669"/>
    <property type="project" value="TreeGrafter"/>
</dbReference>
<dbReference type="OrthoDB" id="341898at2759"/>
<evidence type="ECO:0000256" key="1">
    <source>
        <dbReference type="ARBA" id="ARBA00009207"/>
    </source>
</evidence>
<name>A0A9E7KLL3_9LILI</name>
<dbReference type="GO" id="GO:0030289">
    <property type="term" value="C:protein phosphatase 4 complex"/>
    <property type="evidence" value="ECO:0007669"/>
    <property type="project" value="InterPro"/>
</dbReference>